<dbReference type="InterPro" id="IPR025962">
    <property type="entry name" value="SdpI/YhfL"/>
</dbReference>
<protein>
    <submittedName>
        <fullName evidence="2">SdpI/YhfL family protein</fullName>
    </submittedName>
</protein>
<keyword evidence="3" id="KW-1185">Reference proteome</keyword>
<evidence type="ECO:0000313" key="2">
    <source>
        <dbReference type="EMBL" id="TDS57528.1"/>
    </source>
</evidence>
<sequence>MKELYVVGIIFLCLGFINTFFPFKKIGLWGYRSQKSIENTENWSLAQKASGMCMLSSGCFLLILAWCIPHLSFAQTIQNILAVTTCIISVLNTIIYTEFSMYKSDDSIQNMI</sequence>
<dbReference type="Pfam" id="PF13630">
    <property type="entry name" value="SdpI"/>
    <property type="match status" value="1"/>
</dbReference>
<keyword evidence="1" id="KW-0812">Transmembrane</keyword>
<keyword evidence="1" id="KW-1133">Transmembrane helix</keyword>
<feature type="transmembrane region" description="Helical" evidence="1">
    <location>
        <begin position="52"/>
        <end position="71"/>
    </location>
</feature>
<dbReference type="RefSeq" id="WP_133712706.1">
    <property type="nucleotide sequence ID" value="NZ_SOAG01000015.1"/>
</dbReference>
<dbReference type="Proteomes" id="UP000295215">
    <property type="component" value="Unassembled WGS sequence"/>
</dbReference>
<name>A0A4R7EUC3_9FLAO</name>
<feature type="transmembrane region" description="Helical" evidence="1">
    <location>
        <begin position="6"/>
        <end position="23"/>
    </location>
</feature>
<accession>A0A4R7EUC3</accession>
<dbReference type="EMBL" id="SOAG01000015">
    <property type="protein sequence ID" value="TDS57528.1"/>
    <property type="molecule type" value="Genomic_DNA"/>
</dbReference>
<reference evidence="2 3" key="1">
    <citation type="submission" date="2019-03" db="EMBL/GenBank/DDBJ databases">
        <title>Genomic Encyclopedia of Archaeal and Bacterial Type Strains, Phase II (KMG-II): from individual species to whole genera.</title>
        <authorList>
            <person name="Goeker M."/>
        </authorList>
    </citation>
    <scope>NUCLEOTIDE SEQUENCE [LARGE SCALE GENOMIC DNA]</scope>
    <source>
        <strain evidence="2 3">DSM 28213</strain>
    </source>
</reference>
<dbReference type="OrthoDB" id="1451958at2"/>
<comment type="caution">
    <text evidence="2">The sequence shown here is derived from an EMBL/GenBank/DDBJ whole genome shotgun (WGS) entry which is preliminary data.</text>
</comment>
<feature type="transmembrane region" description="Helical" evidence="1">
    <location>
        <begin position="77"/>
        <end position="97"/>
    </location>
</feature>
<evidence type="ECO:0000256" key="1">
    <source>
        <dbReference type="SAM" id="Phobius"/>
    </source>
</evidence>
<dbReference type="AlphaFoldDB" id="A0A4R7EUC3"/>
<keyword evidence="1" id="KW-0472">Membrane</keyword>
<evidence type="ECO:0000313" key="3">
    <source>
        <dbReference type="Proteomes" id="UP000295215"/>
    </source>
</evidence>
<organism evidence="2 3">
    <name type="scientific">Myroides indicus</name>
    <dbReference type="NCBI Taxonomy" id="1323422"/>
    <lineage>
        <taxon>Bacteria</taxon>
        <taxon>Pseudomonadati</taxon>
        <taxon>Bacteroidota</taxon>
        <taxon>Flavobacteriia</taxon>
        <taxon>Flavobacteriales</taxon>
        <taxon>Flavobacteriaceae</taxon>
        <taxon>Myroides</taxon>
    </lineage>
</organism>
<proteinExistence type="predicted"/>
<gene>
    <name evidence="2" type="ORF">C8P70_11527</name>
</gene>